<dbReference type="Proteomes" id="UP001500967">
    <property type="component" value="Unassembled WGS sequence"/>
</dbReference>
<dbReference type="EMBL" id="BAAAGX010000014">
    <property type="protein sequence ID" value="GAA0248030.1"/>
    <property type="molecule type" value="Genomic_DNA"/>
</dbReference>
<dbReference type="InterPro" id="IPR008920">
    <property type="entry name" value="TF_FadR/GntR_C"/>
</dbReference>
<reference evidence="5 6" key="1">
    <citation type="journal article" date="2019" name="Int. J. Syst. Evol. Microbiol.">
        <title>The Global Catalogue of Microorganisms (GCM) 10K type strain sequencing project: providing services to taxonomists for standard genome sequencing and annotation.</title>
        <authorList>
            <consortium name="The Broad Institute Genomics Platform"/>
            <consortium name="The Broad Institute Genome Sequencing Center for Infectious Disease"/>
            <person name="Wu L."/>
            <person name="Ma J."/>
        </authorList>
    </citation>
    <scope>NUCLEOTIDE SEQUENCE [LARGE SCALE GENOMIC DNA]</scope>
    <source>
        <strain evidence="5 6">JCM 10425</strain>
    </source>
</reference>
<evidence type="ECO:0000256" key="2">
    <source>
        <dbReference type="ARBA" id="ARBA00023125"/>
    </source>
</evidence>
<keyword evidence="6" id="KW-1185">Reference proteome</keyword>
<proteinExistence type="predicted"/>
<keyword evidence="1" id="KW-0805">Transcription regulation</keyword>
<dbReference type="SMART" id="SM00895">
    <property type="entry name" value="FCD"/>
    <property type="match status" value="1"/>
</dbReference>
<dbReference type="Pfam" id="PF00392">
    <property type="entry name" value="GntR"/>
    <property type="match status" value="1"/>
</dbReference>
<dbReference type="PROSITE" id="PS50949">
    <property type="entry name" value="HTH_GNTR"/>
    <property type="match status" value="1"/>
</dbReference>
<accession>A0ABN0UEL6</accession>
<protein>
    <recommendedName>
        <fullName evidence="4">HTH gntR-type domain-containing protein</fullName>
    </recommendedName>
</protein>
<evidence type="ECO:0000256" key="1">
    <source>
        <dbReference type="ARBA" id="ARBA00023015"/>
    </source>
</evidence>
<dbReference type="PANTHER" id="PTHR43537:SF45">
    <property type="entry name" value="GNTR FAMILY REGULATORY PROTEIN"/>
    <property type="match status" value="1"/>
</dbReference>
<dbReference type="InterPro" id="IPR036390">
    <property type="entry name" value="WH_DNA-bd_sf"/>
</dbReference>
<dbReference type="SUPFAM" id="SSF48008">
    <property type="entry name" value="GntR ligand-binding domain-like"/>
    <property type="match status" value="1"/>
</dbReference>
<name>A0ABN0UEL6_9ACTN</name>
<dbReference type="InterPro" id="IPR036388">
    <property type="entry name" value="WH-like_DNA-bd_sf"/>
</dbReference>
<gene>
    <name evidence="5" type="ORF">GCM10009539_36640</name>
</gene>
<evidence type="ECO:0000259" key="4">
    <source>
        <dbReference type="PROSITE" id="PS50949"/>
    </source>
</evidence>
<evidence type="ECO:0000313" key="5">
    <source>
        <dbReference type="EMBL" id="GAA0248030.1"/>
    </source>
</evidence>
<dbReference type="Gene3D" id="1.20.120.530">
    <property type="entry name" value="GntR ligand-binding domain-like"/>
    <property type="match status" value="1"/>
</dbReference>
<keyword evidence="2" id="KW-0238">DNA-binding</keyword>
<comment type="caution">
    <text evidence="5">The sequence shown here is derived from an EMBL/GenBank/DDBJ whole genome shotgun (WGS) entry which is preliminary data.</text>
</comment>
<dbReference type="InterPro" id="IPR011711">
    <property type="entry name" value="GntR_C"/>
</dbReference>
<dbReference type="CDD" id="cd07377">
    <property type="entry name" value="WHTH_GntR"/>
    <property type="match status" value="1"/>
</dbReference>
<sequence>MIVTRADVGASGVEFVADEAGGLSRPTSAQQVAAHIRRMIFDQRLRAGERVPQDEIAAELRVSRVPVREAVIALDREGWVTSRPHLGAFVNGLDENSVRDHFELLGLAYGLAARRAVERGTAEGIASLAETAKELQATNDADAFTALNTAFLRQVLVLASSRRISAVSRVITTNIVPGNFFAQVPGVIRIHKRGVRAIVKALKAGDGTGAEAAFVDLLRAETDSVVSLLEQRGLLS</sequence>
<dbReference type="SMART" id="SM00345">
    <property type="entry name" value="HTH_GNTR"/>
    <property type="match status" value="1"/>
</dbReference>
<dbReference type="RefSeq" id="WP_344650037.1">
    <property type="nucleotide sequence ID" value="NZ_BAAAGX010000014.1"/>
</dbReference>
<evidence type="ECO:0000256" key="3">
    <source>
        <dbReference type="ARBA" id="ARBA00023163"/>
    </source>
</evidence>
<evidence type="ECO:0000313" key="6">
    <source>
        <dbReference type="Proteomes" id="UP001500967"/>
    </source>
</evidence>
<keyword evidence="3" id="KW-0804">Transcription</keyword>
<dbReference type="Pfam" id="PF07729">
    <property type="entry name" value="FCD"/>
    <property type="match status" value="1"/>
</dbReference>
<dbReference type="PANTHER" id="PTHR43537">
    <property type="entry name" value="TRANSCRIPTIONAL REGULATOR, GNTR FAMILY"/>
    <property type="match status" value="1"/>
</dbReference>
<dbReference type="Gene3D" id="1.10.10.10">
    <property type="entry name" value="Winged helix-like DNA-binding domain superfamily/Winged helix DNA-binding domain"/>
    <property type="match status" value="1"/>
</dbReference>
<feature type="domain" description="HTH gntR-type" evidence="4">
    <location>
        <begin position="26"/>
        <end position="93"/>
    </location>
</feature>
<dbReference type="InterPro" id="IPR000524">
    <property type="entry name" value="Tscrpt_reg_HTH_GntR"/>
</dbReference>
<organism evidence="5 6">
    <name type="scientific">Cryptosporangium japonicum</name>
    <dbReference type="NCBI Taxonomy" id="80872"/>
    <lineage>
        <taxon>Bacteria</taxon>
        <taxon>Bacillati</taxon>
        <taxon>Actinomycetota</taxon>
        <taxon>Actinomycetes</taxon>
        <taxon>Cryptosporangiales</taxon>
        <taxon>Cryptosporangiaceae</taxon>
        <taxon>Cryptosporangium</taxon>
    </lineage>
</organism>
<dbReference type="SUPFAM" id="SSF46785">
    <property type="entry name" value="Winged helix' DNA-binding domain"/>
    <property type="match status" value="1"/>
</dbReference>